<feature type="domain" description="HTH cro/C1-type" evidence="6">
    <location>
        <begin position="3"/>
        <end position="45"/>
    </location>
</feature>
<dbReference type="RefSeq" id="WP_253360683.1">
    <property type="nucleotide sequence ID" value="NZ_JAIULA010000012.1"/>
</dbReference>
<evidence type="ECO:0000256" key="2">
    <source>
        <dbReference type="ARBA" id="ARBA00023015"/>
    </source>
</evidence>
<dbReference type="PANTHER" id="PTHR30146">
    <property type="entry name" value="LACI-RELATED TRANSCRIPTIONAL REPRESSOR"/>
    <property type="match status" value="1"/>
</dbReference>
<dbReference type="CDD" id="cd06267">
    <property type="entry name" value="PBP1_LacI_sugar_binding-like"/>
    <property type="match status" value="1"/>
</dbReference>
<evidence type="ECO:0000313" key="7">
    <source>
        <dbReference type="EMBL" id="MCP0887107.1"/>
    </source>
</evidence>
<gene>
    <name evidence="7" type="ORF">LB941_07125</name>
</gene>
<dbReference type="SUPFAM" id="SSF53822">
    <property type="entry name" value="Periplasmic binding protein-like I"/>
    <property type="match status" value="1"/>
</dbReference>
<dbReference type="SMART" id="SM00354">
    <property type="entry name" value="HTH_LACI"/>
    <property type="match status" value="1"/>
</dbReference>
<dbReference type="GO" id="GO:0000976">
    <property type="term" value="F:transcription cis-regulatory region binding"/>
    <property type="evidence" value="ECO:0007669"/>
    <property type="project" value="TreeGrafter"/>
</dbReference>
<name>A0A9X2FK15_9LACO</name>
<keyword evidence="3" id="KW-0238">DNA-binding</keyword>
<keyword evidence="1" id="KW-0678">Repressor</keyword>
<dbReference type="PROSITE" id="PS50943">
    <property type="entry name" value="HTH_CROC1"/>
    <property type="match status" value="1"/>
</dbReference>
<dbReference type="CDD" id="cd01392">
    <property type="entry name" value="HTH_LacI"/>
    <property type="match status" value="1"/>
</dbReference>
<dbReference type="InterPro" id="IPR000843">
    <property type="entry name" value="HTH_LacI"/>
</dbReference>
<proteinExistence type="predicted"/>
<dbReference type="InterPro" id="IPR028082">
    <property type="entry name" value="Peripla_BP_I"/>
</dbReference>
<evidence type="ECO:0000256" key="4">
    <source>
        <dbReference type="ARBA" id="ARBA00023163"/>
    </source>
</evidence>
<dbReference type="GO" id="GO:0003700">
    <property type="term" value="F:DNA-binding transcription factor activity"/>
    <property type="evidence" value="ECO:0007669"/>
    <property type="project" value="TreeGrafter"/>
</dbReference>
<dbReference type="Pfam" id="PF13407">
    <property type="entry name" value="Peripla_BP_4"/>
    <property type="match status" value="1"/>
</dbReference>
<evidence type="ECO:0000259" key="5">
    <source>
        <dbReference type="PROSITE" id="PS50932"/>
    </source>
</evidence>
<protein>
    <submittedName>
        <fullName evidence="7">LacI family transcriptional regulator</fullName>
    </submittedName>
</protein>
<dbReference type="Gene3D" id="3.40.50.2300">
    <property type="match status" value="2"/>
</dbReference>
<dbReference type="Gene3D" id="1.10.260.40">
    <property type="entry name" value="lambda repressor-like DNA-binding domains"/>
    <property type="match status" value="1"/>
</dbReference>
<dbReference type="Proteomes" id="UP001139006">
    <property type="component" value="Unassembled WGS sequence"/>
</dbReference>
<dbReference type="PANTHER" id="PTHR30146:SF148">
    <property type="entry name" value="HTH-TYPE TRANSCRIPTIONAL REPRESSOR PURR-RELATED"/>
    <property type="match status" value="1"/>
</dbReference>
<dbReference type="PROSITE" id="PS50932">
    <property type="entry name" value="HTH_LACI_2"/>
    <property type="match status" value="1"/>
</dbReference>
<dbReference type="InterPro" id="IPR001387">
    <property type="entry name" value="Cro/C1-type_HTH"/>
</dbReference>
<dbReference type="EMBL" id="JAIULA010000012">
    <property type="protein sequence ID" value="MCP0887107.1"/>
    <property type="molecule type" value="Genomic_DNA"/>
</dbReference>
<evidence type="ECO:0000313" key="8">
    <source>
        <dbReference type="Proteomes" id="UP001139006"/>
    </source>
</evidence>
<feature type="domain" description="HTH lacI-type" evidence="5">
    <location>
        <begin position="2"/>
        <end position="55"/>
    </location>
</feature>
<dbReference type="InterPro" id="IPR010982">
    <property type="entry name" value="Lambda_DNA-bd_dom_sf"/>
</dbReference>
<keyword evidence="4" id="KW-0804">Transcription</keyword>
<sequence>MASVKEVAELAGVSVGTVSRYLNGYKLKAANMDRIAAAIKQLDYKQNIIAKGLKNNRSFSIGLLMNSISSRFGAEVVSGIEQLFEAQGYSLILSGFNGDAQQVDQKLDYLMSRSIDGLIVFLTGEEWNSIEKLADLKIPIVFINRPNNLQNADAIVVNDRESVKQAIQRIIELGHKKIGMITPQQADYSAKERYGGAKEAVLGLTDVDLKIYEGDYSRFSGYQGAKELIQEGITALFVSNYTMSIGALEYLNVAGIRIGKDIFFGHYDYDDQIKNEEIPMLIIQPPTKAMGLKCAEILLEHLNNNTTTTGQTIVMKNQIDCFN</sequence>
<accession>A0A9X2FK15</accession>
<keyword evidence="8" id="KW-1185">Reference proteome</keyword>
<reference evidence="7 8" key="1">
    <citation type="journal article" date="2023" name="Int. J. Syst. Evol. Microbiol.">
        <title>Ligilactobacillus ubinensis sp. nov., a novel species isolated from the wild ferment of a durian fruit (Durio zibethinus).</title>
        <authorList>
            <person name="Heng Y.C."/>
            <person name="Menon N."/>
            <person name="Chen B."/>
            <person name="Loo B.Z.L."/>
            <person name="Wong G.W.J."/>
            <person name="Lim A.C.H."/>
            <person name="Silvaraju S."/>
            <person name="Kittelmann S."/>
        </authorList>
    </citation>
    <scope>NUCLEOTIDE SEQUENCE [LARGE SCALE GENOMIC DNA]</scope>
    <source>
        <strain evidence="7 8">WILCCON 0076</strain>
    </source>
</reference>
<dbReference type="AlphaFoldDB" id="A0A9X2FK15"/>
<comment type="caution">
    <text evidence="7">The sequence shown here is derived from an EMBL/GenBank/DDBJ whole genome shotgun (WGS) entry which is preliminary data.</text>
</comment>
<dbReference type="SUPFAM" id="SSF47413">
    <property type="entry name" value="lambda repressor-like DNA-binding domains"/>
    <property type="match status" value="1"/>
</dbReference>
<evidence type="ECO:0000256" key="1">
    <source>
        <dbReference type="ARBA" id="ARBA00022491"/>
    </source>
</evidence>
<evidence type="ECO:0000259" key="6">
    <source>
        <dbReference type="PROSITE" id="PS50943"/>
    </source>
</evidence>
<keyword evidence="2" id="KW-0805">Transcription regulation</keyword>
<organism evidence="7 8">
    <name type="scientific">Ligilactobacillus ubinensis</name>
    <dbReference type="NCBI Taxonomy" id="2876789"/>
    <lineage>
        <taxon>Bacteria</taxon>
        <taxon>Bacillati</taxon>
        <taxon>Bacillota</taxon>
        <taxon>Bacilli</taxon>
        <taxon>Lactobacillales</taxon>
        <taxon>Lactobacillaceae</taxon>
        <taxon>Ligilactobacillus</taxon>
    </lineage>
</organism>
<dbReference type="InterPro" id="IPR025997">
    <property type="entry name" value="SBP_2_dom"/>
</dbReference>
<evidence type="ECO:0000256" key="3">
    <source>
        <dbReference type="ARBA" id="ARBA00023125"/>
    </source>
</evidence>
<dbReference type="Pfam" id="PF00356">
    <property type="entry name" value="LacI"/>
    <property type="match status" value="1"/>
</dbReference>
<dbReference type="PROSITE" id="PS00356">
    <property type="entry name" value="HTH_LACI_1"/>
    <property type="match status" value="1"/>
</dbReference>